<dbReference type="GO" id="GO:0032435">
    <property type="term" value="P:negative regulation of proteasomal ubiquitin-dependent protein catabolic process"/>
    <property type="evidence" value="ECO:0007669"/>
    <property type="project" value="TreeGrafter"/>
</dbReference>
<organism evidence="5 6">
    <name type="scientific">Ictalurus punctatus</name>
    <name type="common">Channel catfish</name>
    <name type="synonym">Silurus punctatus</name>
    <dbReference type="NCBI Taxonomy" id="7998"/>
    <lineage>
        <taxon>Eukaryota</taxon>
        <taxon>Metazoa</taxon>
        <taxon>Chordata</taxon>
        <taxon>Craniata</taxon>
        <taxon>Vertebrata</taxon>
        <taxon>Euteleostomi</taxon>
        <taxon>Actinopterygii</taxon>
        <taxon>Neopterygii</taxon>
        <taxon>Teleostei</taxon>
        <taxon>Ostariophysi</taxon>
        <taxon>Siluriformes</taxon>
        <taxon>Ictaluridae</taxon>
        <taxon>Ictalurus</taxon>
    </lineage>
</organism>
<dbReference type="STRING" id="7998.ENSIPUP00000013828"/>
<reference evidence="6" key="2">
    <citation type="submission" date="2025-08" db="UniProtKB">
        <authorList>
            <consortium name="RefSeq"/>
        </authorList>
    </citation>
    <scope>IDENTIFICATION</scope>
    <source>
        <tissue evidence="6">Blood</tissue>
    </source>
</reference>
<dbReference type="Pfam" id="PF13516">
    <property type="entry name" value="LRR_6"/>
    <property type="match status" value="2"/>
</dbReference>
<dbReference type="InterPro" id="IPR001611">
    <property type="entry name" value="Leu-rich_rpt"/>
</dbReference>
<dbReference type="InterPro" id="IPR029071">
    <property type="entry name" value="Ubiquitin-like_domsf"/>
</dbReference>
<evidence type="ECO:0000313" key="5">
    <source>
        <dbReference type="Proteomes" id="UP000221080"/>
    </source>
</evidence>
<dbReference type="SUPFAM" id="SSF54236">
    <property type="entry name" value="Ubiquitin-like"/>
    <property type="match status" value="1"/>
</dbReference>
<dbReference type="Proteomes" id="UP000221080">
    <property type="component" value="Chromosome 23"/>
</dbReference>
<dbReference type="GO" id="GO:0036435">
    <property type="term" value="F:K48-linked polyubiquitin modification-dependent protein binding"/>
    <property type="evidence" value="ECO:0007669"/>
    <property type="project" value="TreeGrafter"/>
</dbReference>
<dbReference type="InterPro" id="IPR032675">
    <property type="entry name" value="LRR_dom_sf"/>
</dbReference>
<dbReference type="RefSeq" id="XP_017309018.1">
    <property type="nucleotide sequence ID" value="XM_017453529.2"/>
</dbReference>
<evidence type="ECO:0000313" key="6">
    <source>
        <dbReference type="RefSeq" id="XP_017309018.1"/>
    </source>
</evidence>
<dbReference type="SMART" id="SM00367">
    <property type="entry name" value="LRR_CC"/>
    <property type="match status" value="5"/>
</dbReference>
<dbReference type="GO" id="GO:0005737">
    <property type="term" value="C:cytoplasm"/>
    <property type="evidence" value="ECO:0007669"/>
    <property type="project" value="UniProtKB-SubCell"/>
</dbReference>
<comment type="subcellular location">
    <subcellularLocation>
        <location evidence="1">Cytoplasm</location>
    </subcellularLocation>
</comment>
<evidence type="ECO:0000256" key="1">
    <source>
        <dbReference type="ARBA" id="ARBA00004496"/>
    </source>
</evidence>
<dbReference type="AlphaFoldDB" id="A0A2D0PR16"/>
<keyword evidence="2" id="KW-0963">Cytoplasm</keyword>
<dbReference type="GeneID" id="108256550"/>
<sequence>MASSTTIGEFMCSLSEMGFTEDQIQAAVQAGCFSVPEAAEWIVRAGSPRHTLVPRSGPITTAIAAFNRPKVAQGAQTEGQGAHLVLHHPAAETEPVKSRIKQNNDFLAQERQKAAEHARAERRQNTQERELILKRIAADRRAQQEKHTITPTFSEREKPSERVQSGTDNNCILMIRLPSGESLRVCFPADARLRDVVDHVTSLHPSLPTFTLFHGFPRRRFSDSDLSLSLHSLGLTPNAALVLQAITPPDPSIPTAIHDPEPPRSDPPVQQGAVELPQPVAPPQFQPPRWEDMVHAGIAEPRHRWGHGQRLVPEEEGDADDDSSNDDDAAAADEEQALADINAVHQLPFFNELRDQEQHYWPNQGNRLGDPEASVDPTEGRVLPGEAALQRLQRNDQQQHHDTESPVPCKKPCTVAKLVTMATRAAISLTSAPYMQFVSSFSCLTPELAERLLGQMTSDRLLNPRTLQLFTGCSLQMLTLNSYPYTTNTLLQQLRKFRHLTHLSLVNSPLITDCGLSVLCKLVKLQYLNLSSCSKLTDGCLPHMTALKSLCVLILDHTKVSDAGLQVFLQSSPPALVHLSLNQTAVTEETLTALRVCVPQLRLLSITHTRVCDVSSLADLHDLQTLHLDFTRVKEESLQSLSAHRNLSSLSLHGVPVSSGDHTLEILSGLNLTQLTLPGRHSVTDAGLYFLCTQTLLSELDLSDYTHITNQGITHLGKMTRLKKLSLSNTPLTDVGLSALSTLTLLIDVCLNRTTVTSRGVTQFITRLPYLQVLGLSCTQVGDSVLKTLICCTDLVKLNLSKTRITDRGLKFLHGMKLSQVNLDGTGVTAGGVANLIAASPHLISIRANNTQPLPAAQQSDDDGGIDEDRPLH</sequence>
<feature type="domain" description="UBX" evidence="4">
    <location>
        <begin position="166"/>
        <end position="243"/>
    </location>
</feature>
<evidence type="ECO:0000259" key="4">
    <source>
        <dbReference type="PROSITE" id="PS50033"/>
    </source>
</evidence>
<dbReference type="Gene3D" id="3.80.10.10">
    <property type="entry name" value="Ribonuclease Inhibitor"/>
    <property type="match status" value="4"/>
</dbReference>
<proteinExistence type="predicted"/>
<dbReference type="PANTHER" id="PTHR46340:SF1">
    <property type="entry name" value="UBX DOMAIN-CONTAINING PROTEIN 1"/>
    <property type="match status" value="1"/>
</dbReference>
<feature type="region of interest" description="Disordered" evidence="3">
    <location>
        <begin position="852"/>
        <end position="873"/>
    </location>
</feature>
<dbReference type="Pfam" id="PF00789">
    <property type="entry name" value="UBX"/>
    <property type="match status" value="1"/>
</dbReference>
<dbReference type="Gene3D" id="3.10.20.90">
    <property type="entry name" value="Phosphatidylinositol 3-kinase Catalytic Subunit, Chain A, domain 1"/>
    <property type="match status" value="1"/>
</dbReference>
<dbReference type="SUPFAM" id="SSF52047">
    <property type="entry name" value="RNI-like"/>
    <property type="match status" value="1"/>
</dbReference>
<dbReference type="PANTHER" id="PTHR46340">
    <property type="entry name" value="UBX DOMAIN-CONTAINING PROTEIN 1"/>
    <property type="match status" value="1"/>
</dbReference>
<dbReference type="PROSITE" id="PS50033">
    <property type="entry name" value="UBX"/>
    <property type="match status" value="1"/>
</dbReference>
<protein>
    <submittedName>
        <fullName evidence="6">Uncharacterized protein si:ch73-173p19.1 isoform X1</fullName>
    </submittedName>
</protein>
<dbReference type="InterPro" id="IPR006553">
    <property type="entry name" value="Leu-rich_rpt_Cys-con_subtyp"/>
</dbReference>
<gene>
    <name evidence="6" type="primary">si:ch73-173p19.1</name>
</gene>
<dbReference type="SMART" id="SM00166">
    <property type="entry name" value="UBX"/>
    <property type="match status" value="1"/>
</dbReference>
<evidence type="ECO:0000256" key="3">
    <source>
        <dbReference type="SAM" id="MobiDB-lite"/>
    </source>
</evidence>
<dbReference type="KEGG" id="ipu:108256550"/>
<dbReference type="GO" id="GO:0031397">
    <property type="term" value="P:negative regulation of protein ubiquitination"/>
    <property type="evidence" value="ECO:0007669"/>
    <property type="project" value="TreeGrafter"/>
</dbReference>
<dbReference type="CDD" id="cd01767">
    <property type="entry name" value="UBX"/>
    <property type="match status" value="1"/>
</dbReference>
<dbReference type="OrthoDB" id="10254930at2759"/>
<dbReference type="GO" id="GO:1903094">
    <property type="term" value="P:negative regulation of protein K48-linked deubiquitination"/>
    <property type="evidence" value="ECO:0007669"/>
    <property type="project" value="TreeGrafter"/>
</dbReference>
<dbReference type="InterPro" id="IPR001012">
    <property type="entry name" value="UBX_dom"/>
</dbReference>
<dbReference type="GO" id="GO:0005634">
    <property type="term" value="C:nucleus"/>
    <property type="evidence" value="ECO:0007669"/>
    <property type="project" value="TreeGrafter"/>
</dbReference>
<reference evidence="5" key="1">
    <citation type="journal article" date="2016" name="Nat. Commun.">
        <title>The channel catfish genome sequence provides insights into the evolution of scale formation in teleosts.</title>
        <authorList>
            <person name="Liu Z."/>
            <person name="Liu S."/>
            <person name="Yao J."/>
            <person name="Bao L."/>
            <person name="Zhang J."/>
            <person name="Li Y."/>
            <person name="Jiang C."/>
            <person name="Sun L."/>
            <person name="Wang R."/>
            <person name="Zhang Y."/>
            <person name="Zhou T."/>
            <person name="Zeng Q."/>
            <person name="Fu Q."/>
            <person name="Gao S."/>
            <person name="Li N."/>
            <person name="Koren S."/>
            <person name="Jiang Y."/>
            <person name="Zimin A."/>
            <person name="Xu P."/>
            <person name="Phillippy A.M."/>
            <person name="Geng X."/>
            <person name="Song L."/>
            <person name="Sun F."/>
            <person name="Li C."/>
            <person name="Wang X."/>
            <person name="Chen A."/>
            <person name="Jin Y."/>
            <person name="Yuan Z."/>
            <person name="Yang Y."/>
            <person name="Tan S."/>
            <person name="Peatman E."/>
            <person name="Lu J."/>
            <person name="Qin Z."/>
            <person name="Dunham R."/>
            <person name="Li Z."/>
            <person name="Sonstegard T."/>
            <person name="Feng J."/>
            <person name="Danzmann R.G."/>
            <person name="Schroeder S."/>
            <person name="Scheffler B."/>
            <person name="Duke M.V."/>
            <person name="Ballard L."/>
            <person name="Kucuktas H."/>
            <person name="Kaltenboeck L."/>
            <person name="Liu H."/>
            <person name="Armbruster J."/>
            <person name="Xie Y."/>
            <person name="Kirby M.L."/>
            <person name="Tian Y."/>
            <person name="Flanagan M.E."/>
            <person name="Mu W."/>
            <person name="Waldbieser G.C."/>
        </authorList>
    </citation>
    <scope>NUCLEOTIDE SEQUENCE [LARGE SCALE GENOMIC DNA]</scope>
    <source>
        <strain evidence="5">SDA103</strain>
    </source>
</reference>
<feature type="region of interest" description="Disordered" evidence="3">
    <location>
        <begin position="250"/>
        <end position="288"/>
    </location>
</feature>
<keyword evidence="5" id="KW-1185">Reference proteome</keyword>
<evidence type="ECO:0000256" key="2">
    <source>
        <dbReference type="ARBA" id="ARBA00022490"/>
    </source>
</evidence>
<name>A0A2D0PR16_ICTPU</name>
<dbReference type="OMA" id="WEDAVNY"/>
<accession>A0A2D0PR16</accession>